<dbReference type="AlphaFoldDB" id="A0A7G6W0H2"/>
<proteinExistence type="predicted"/>
<feature type="compositionally biased region" description="Basic and acidic residues" evidence="1">
    <location>
        <begin position="7"/>
        <end position="44"/>
    </location>
</feature>
<evidence type="ECO:0000313" key="2">
    <source>
        <dbReference type="EMBL" id="QNE07487.1"/>
    </source>
</evidence>
<evidence type="ECO:0000313" key="3">
    <source>
        <dbReference type="Proteomes" id="UP000515297"/>
    </source>
</evidence>
<evidence type="ECO:0000256" key="1">
    <source>
        <dbReference type="SAM" id="MobiDB-lite"/>
    </source>
</evidence>
<protein>
    <submittedName>
        <fullName evidence="2">Uncharacterized protein</fullName>
    </submittedName>
</protein>
<dbReference type="Proteomes" id="UP000515297">
    <property type="component" value="Plasmid plas1"/>
</dbReference>
<dbReference type="OrthoDB" id="7410755at2"/>
<gene>
    <name evidence="2" type="ORF">H4O24_16565</name>
</gene>
<accession>A0A7G6W0H2</accession>
<name>A0A7G6W0H2_9SPHN</name>
<keyword evidence="2" id="KW-0614">Plasmid</keyword>
<geneLocation type="plasmid" evidence="2 3">
    <name>plas1</name>
</geneLocation>
<reference evidence="2 3" key="1">
    <citation type="submission" date="2020-08" db="EMBL/GenBank/DDBJ databases">
        <authorList>
            <person name="Liu G."/>
            <person name="Sun C."/>
        </authorList>
    </citation>
    <scope>NUCLEOTIDE SEQUENCE [LARGE SCALE GENOMIC DNA]</scope>
    <source>
        <strain evidence="2 3">OT19</strain>
        <plasmid evidence="2 3">plas1</plasmid>
    </source>
</reference>
<dbReference type="EMBL" id="CP060053">
    <property type="protein sequence ID" value="QNE07487.1"/>
    <property type="molecule type" value="Genomic_DNA"/>
</dbReference>
<feature type="region of interest" description="Disordered" evidence="1">
    <location>
        <begin position="1"/>
        <end position="52"/>
    </location>
</feature>
<organism evidence="2 3">
    <name type="scientific">Croceicoccus marinus</name>
    <dbReference type="NCBI Taxonomy" id="450378"/>
    <lineage>
        <taxon>Bacteria</taxon>
        <taxon>Pseudomonadati</taxon>
        <taxon>Pseudomonadota</taxon>
        <taxon>Alphaproteobacteria</taxon>
        <taxon>Sphingomonadales</taxon>
        <taxon>Erythrobacteraceae</taxon>
        <taxon>Croceicoccus</taxon>
    </lineage>
</organism>
<sequence length="52" mass="5858">MGEYEPEDSRKVTLRKDDLPIEPDKTGPREGETRKKPAEKKHDGPVSGKPAR</sequence>
<dbReference type="RefSeq" id="WP_157668291.1">
    <property type="nucleotide sequence ID" value="NZ_CP019603.1"/>
</dbReference>